<dbReference type="Pfam" id="PF18758">
    <property type="entry name" value="KDZ"/>
    <property type="match status" value="1"/>
</dbReference>
<dbReference type="PANTHER" id="PTHR33096">
    <property type="entry name" value="CXC2 DOMAIN-CONTAINING PROTEIN"/>
    <property type="match status" value="1"/>
</dbReference>
<dbReference type="Proteomes" id="UP000218811">
    <property type="component" value="Unassembled WGS sequence"/>
</dbReference>
<dbReference type="AlphaFoldDB" id="A0A2H3JGX6"/>
<dbReference type="InterPro" id="IPR041457">
    <property type="entry name" value="CxC2_KDZ-assoc"/>
</dbReference>
<evidence type="ECO:0000256" key="1">
    <source>
        <dbReference type="SAM" id="MobiDB-lite"/>
    </source>
</evidence>
<dbReference type="OMA" id="ICIVETH"/>
<gene>
    <name evidence="3" type="ORF">WOLCODRAFT_30289</name>
</gene>
<name>A0A2H3JGX6_WOLCO</name>
<protein>
    <recommendedName>
        <fullName evidence="2">CxC2-like cysteine cluster KDZ transposase-associated domain-containing protein</fullName>
    </recommendedName>
</protein>
<evidence type="ECO:0000313" key="3">
    <source>
        <dbReference type="EMBL" id="PCH39103.1"/>
    </source>
</evidence>
<feature type="region of interest" description="Disordered" evidence="1">
    <location>
        <begin position="97"/>
        <end position="116"/>
    </location>
</feature>
<dbReference type="EMBL" id="KB467954">
    <property type="protein sequence ID" value="PCH39103.1"/>
    <property type="molecule type" value="Genomic_DNA"/>
</dbReference>
<feature type="compositionally biased region" description="Acidic residues" evidence="1">
    <location>
        <begin position="97"/>
        <end position="109"/>
    </location>
</feature>
<dbReference type="Pfam" id="PF18803">
    <property type="entry name" value="CxC2"/>
    <property type="match status" value="1"/>
</dbReference>
<feature type="non-terminal residue" evidence="3">
    <location>
        <position position="856"/>
    </location>
</feature>
<dbReference type="InterPro" id="IPR040521">
    <property type="entry name" value="KDZ"/>
</dbReference>
<feature type="region of interest" description="Disordered" evidence="1">
    <location>
        <begin position="692"/>
        <end position="713"/>
    </location>
</feature>
<evidence type="ECO:0000313" key="4">
    <source>
        <dbReference type="Proteomes" id="UP000218811"/>
    </source>
</evidence>
<feature type="domain" description="CxC2-like cysteine cluster KDZ transposase-associated" evidence="2">
    <location>
        <begin position="133"/>
        <end position="213"/>
    </location>
</feature>
<dbReference type="STRING" id="742152.A0A2H3JGX6"/>
<accession>A0A2H3JGX6</accession>
<dbReference type="OrthoDB" id="2800500at2759"/>
<evidence type="ECO:0000259" key="2">
    <source>
        <dbReference type="Pfam" id="PF18803"/>
    </source>
</evidence>
<feature type="non-terminal residue" evidence="3">
    <location>
        <position position="1"/>
    </location>
</feature>
<keyword evidence="4" id="KW-1185">Reference proteome</keyword>
<reference evidence="3 4" key="1">
    <citation type="journal article" date="2012" name="Science">
        <title>The Paleozoic origin of enzymatic lignin decomposition reconstructed from 31 fungal genomes.</title>
        <authorList>
            <person name="Floudas D."/>
            <person name="Binder M."/>
            <person name="Riley R."/>
            <person name="Barry K."/>
            <person name="Blanchette R.A."/>
            <person name="Henrissat B."/>
            <person name="Martinez A.T."/>
            <person name="Otillar R."/>
            <person name="Spatafora J.W."/>
            <person name="Yadav J.S."/>
            <person name="Aerts A."/>
            <person name="Benoit I."/>
            <person name="Boyd A."/>
            <person name="Carlson A."/>
            <person name="Copeland A."/>
            <person name="Coutinho P.M."/>
            <person name="de Vries R.P."/>
            <person name="Ferreira P."/>
            <person name="Findley K."/>
            <person name="Foster B."/>
            <person name="Gaskell J."/>
            <person name="Glotzer D."/>
            <person name="Gorecki P."/>
            <person name="Heitman J."/>
            <person name="Hesse C."/>
            <person name="Hori C."/>
            <person name="Igarashi K."/>
            <person name="Jurgens J.A."/>
            <person name="Kallen N."/>
            <person name="Kersten P."/>
            <person name="Kohler A."/>
            <person name="Kuees U."/>
            <person name="Kumar T.K.A."/>
            <person name="Kuo A."/>
            <person name="LaButti K."/>
            <person name="Larrondo L.F."/>
            <person name="Lindquist E."/>
            <person name="Ling A."/>
            <person name="Lombard V."/>
            <person name="Lucas S."/>
            <person name="Lundell T."/>
            <person name="Martin R."/>
            <person name="McLaughlin D.J."/>
            <person name="Morgenstern I."/>
            <person name="Morin E."/>
            <person name="Murat C."/>
            <person name="Nagy L.G."/>
            <person name="Nolan M."/>
            <person name="Ohm R.A."/>
            <person name="Patyshakuliyeva A."/>
            <person name="Rokas A."/>
            <person name="Ruiz-Duenas F.J."/>
            <person name="Sabat G."/>
            <person name="Salamov A."/>
            <person name="Samejima M."/>
            <person name="Schmutz J."/>
            <person name="Slot J.C."/>
            <person name="St John F."/>
            <person name="Stenlid J."/>
            <person name="Sun H."/>
            <person name="Sun S."/>
            <person name="Syed K."/>
            <person name="Tsang A."/>
            <person name="Wiebenga A."/>
            <person name="Young D."/>
            <person name="Pisabarro A."/>
            <person name="Eastwood D.C."/>
            <person name="Martin F."/>
            <person name="Cullen D."/>
            <person name="Grigoriev I.V."/>
            <person name="Hibbett D.S."/>
        </authorList>
    </citation>
    <scope>NUCLEOTIDE SEQUENCE [LARGE SCALE GENOMIC DNA]</scope>
    <source>
        <strain evidence="3 4">MD-104</strain>
    </source>
</reference>
<feature type="compositionally biased region" description="Acidic residues" evidence="1">
    <location>
        <begin position="692"/>
        <end position="705"/>
    </location>
</feature>
<proteinExistence type="predicted"/>
<sequence>YLAILLDSDAPPDPRICSKCGTQQGDWQCLECFGQPVTCIDCCQLVHLQHPFHRVQKWGSRFFVHSSLHEVGIKLELGHAGRRCPYHISGETLMEMEKEEEEDNDDQGAEAEREEYTLHTESNPFRGTGWNGSMLTVMDMMGIHHLDVNWCGCENSPPHDQQLHAMGLYPASTLQPQTAFTFQVLDDYLLMNKECKTSAMSYYSWLHQVTDNAFPQRVPDRYQELLRVSQQWRNLKYQKWHGFGHDLGQKVGLGDQAIFCAACPQPVVNLQDEWEQDTDQWKYSRSMVMDGNFTAEHLRTRRPDDDVWLGDGHGFMVAEARYKIHLAAAKESKQRSTCHDHRAVNQANADRHNLEATGIGAAACGHHGCFFPHLVIDFQKGERQMNMDYVLSQAATSMKGMQKVLLIYDIMCQYRVHLQDRFRDNPYLSIPDGLQIQGGIGQFHVHGHQSECYPRYSPASMESAEQLDGEVIKTLWAPLNNISGSTRGMSTAHCREVIDDHMNDSNWKRMTGLVPSLVWKWKKAICDRVISSTNELNDLEATASDTKLMEWRSAAENAQTRQHQEISAMDIYNVQLDKVPREKRVRYHCMAFNGNEGTGEAVSFHVVWLFPWMTLDRLELCEVSRQLQGKHMLSDRLKLEEKRQVLQRQIEAFEAKALGVLPGIDEEDGGRDMYRGDDWMDDDDDDELDAELVDSEEGEDGDEEVEAKPEESCLSLPSQLGASAIERRGWGHVAEVELQLQQGQANDALHEIRVAIGHKSFLFRNRVRPSNSQQTKTRAWGEVQVVAKMVARHAWVYTQARWTMEWLGANRDILAKYKVLKPQDLKAITHMMDNTVQGMRDQPMSWIWAVDVAGDT</sequence>
<dbReference type="PANTHER" id="PTHR33096:SF1">
    <property type="entry name" value="CXC1-LIKE CYSTEINE CLUSTER ASSOCIATED WITH KDZ TRANSPOSASES DOMAIN-CONTAINING PROTEIN"/>
    <property type="match status" value="1"/>
</dbReference>
<organism evidence="3 4">
    <name type="scientific">Wolfiporia cocos (strain MD-104)</name>
    <name type="common">Brown rot fungus</name>
    <dbReference type="NCBI Taxonomy" id="742152"/>
    <lineage>
        <taxon>Eukaryota</taxon>
        <taxon>Fungi</taxon>
        <taxon>Dikarya</taxon>
        <taxon>Basidiomycota</taxon>
        <taxon>Agaricomycotina</taxon>
        <taxon>Agaricomycetes</taxon>
        <taxon>Polyporales</taxon>
        <taxon>Phaeolaceae</taxon>
        <taxon>Wolfiporia</taxon>
    </lineage>
</organism>